<evidence type="ECO:0000256" key="1">
    <source>
        <dbReference type="SAM" id="MobiDB-lite"/>
    </source>
</evidence>
<protein>
    <recommendedName>
        <fullName evidence="4">CRISPR system Cms protein Csm4</fullName>
    </recommendedName>
</protein>
<comment type="caution">
    <text evidence="2">The sequence shown here is derived from an EMBL/GenBank/DDBJ whole genome shotgun (WGS) entry which is preliminary data.</text>
</comment>
<evidence type="ECO:0000313" key="3">
    <source>
        <dbReference type="Proteomes" id="UP001595821"/>
    </source>
</evidence>
<accession>A0ABD5P589</accession>
<dbReference type="Proteomes" id="UP001595821">
    <property type="component" value="Unassembled WGS sequence"/>
</dbReference>
<dbReference type="RefSeq" id="WP_246969912.1">
    <property type="nucleotide sequence ID" value="NZ_CP095397.1"/>
</dbReference>
<dbReference type="GeneID" id="71855514"/>
<organism evidence="2 3">
    <name type="scientific">Natribaculum luteum</name>
    <dbReference type="NCBI Taxonomy" id="1586232"/>
    <lineage>
        <taxon>Archaea</taxon>
        <taxon>Methanobacteriati</taxon>
        <taxon>Methanobacteriota</taxon>
        <taxon>Stenosarchaea group</taxon>
        <taxon>Halobacteria</taxon>
        <taxon>Halobacteriales</taxon>
        <taxon>Natrialbaceae</taxon>
        <taxon>Natribaculum</taxon>
    </lineage>
</organism>
<feature type="compositionally biased region" description="Basic and acidic residues" evidence="1">
    <location>
        <begin position="294"/>
        <end position="307"/>
    </location>
</feature>
<feature type="region of interest" description="Disordered" evidence="1">
    <location>
        <begin position="294"/>
        <end position="328"/>
    </location>
</feature>
<reference evidence="2 3" key="1">
    <citation type="journal article" date="2014" name="Int. J. Syst. Evol. Microbiol.">
        <title>Complete genome sequence of Corynebacterium casei LMG S-19264T (=DSM 44701T), isolated from a smear-ripened cheese.</title>
        <authorList>
            <consortium name="US DOE Joint Genome Institute (JGI-PGF)"/>
            <person name="Walter F."/>
            <person name="Albersmeier A."/>
            <person name="Kalinowski J."/>
            <person name="Ruckert C."/>
        </authorList>
    </citation>
    <scope>NUCLEOTIDE SEQUENCE [LARGE SCALE GENOMIC DNA]</scope>
    <source>
        <strain evidence="2 3">IBRC-M 10912</strain>
    </source>
</reference>
<name>A0ABD5P589_9EURY</name>
<feature type="compositionally biased region" description="Polar residues" evidence="1">
    <location>
        <begin position="311"/>
        <end position="328"/>
    </location>
</feature>
<evidence type="ECO:0008006" key="4">
    <source>
        <dbReference type="Google" id="ProtNLM"/>
    </source>
</evidence>
<proteinExistence type="predicted"/>
<dbReference type="EMBL" id="JBHSDJ010000130">
    <property type="protein sequence ID" value="MFC4249076.1"/>
    <property type="molecule type" value="Genomic_DNA"/>
</dbReference>
<dbReference type="AlphaFoldDB" id="A0ABD5P589"/>
<gene>
    <name evidence="2" type="ORF">ACFOZ7_19450</name>
</gene>
<sequence length="328" mass="37059">MTRIQQVHWELEMDYLGHPYYVSGNAIYHALGMQLDHDVHQHINASHGMFVPGQFGTFPEEHSESGIRPYMGSSLPDVESYDDLFLFRHPGHPWLLDSRPRDGLNAHDVRIQSGMPALSHETITGRPEDARKQQQTTKWYINAYLHADDPDTLPLGEDVLDGLQFGGKRNYGYGTTTLKDTQVVNLDDLDYSRLKDGDAFILELVTPFVLRSEYPAANNVDVPWWWSVDDEAQLRHRLENVVEGGDVYELETVDHGVVVGYEGDRPVETAKNGLTRVGNHSKYGFGELRVKSVPKREVSQKCDEKRKNGQVGDSKTQTSPGTDQSSPR</sequence>
<evidence type="ECO:0000313" key="2">
    <source>
        <dbReference type="EMBL" id="MFC4249076.1"/>
    </source>
</evidence>